<keyword evidence="3" id="KW-1185">Reference proteome</keyword>
<dbReference type="Gene3D" id="3.80.10.10">
    <property type="entry name" value="Ribonuclease Inhibitor"/>
    <property type="match status" value="1"/>
</dbReference>
<reference evidence="2" key="1">
    <citation type="submission" date="2022-11" db="EMBL/GenBank/DDBJ databases">
        <authorList>
            <person name="Kikuchi T."/>
        </authorList>
    </citation>
    <scope>NUCLEOTIDE SEQUENCE</scope>
    <source>
        <strain evidence="2">PS1010</strain>
    </source>
</reference>
<dbReference type="EMBL" id="CANHGI010000002">
    <property type="protein sequence ID" value="CAI5442782.1"/>
    <property type="molecule type" value="Genomic_DNA"/>
</dbReference>
<dbReference type="Proteomes" id="UP001152747">
    <property type="component" value="Unassembled WGS sequence"/>
</dbReference>
<dbReference type="InterPro" id="IPR036047">
    <property type="entry name" value="F-box-like_dom_sf"/>
</dbReference>
<sequence>MGRKRCAVFTSSKNSTKSIVHKRRKIIALEKSPKLSELPPIVINQIISNLPLDDHTSFRSVCKYFHEEVEVYWRTQKSFSIPKMCHWFPNLDENRKWKLENLNGFSEEISAIFNLMRVGSLEVLDFRGLKALHWTTFVKSIQKYTYESAPKILENVKKLNIVGCTISPKSLSLIAKILPSLQNIIIDQNMVLPKNINLAALKNERFEMCRFKTLNYYDYSVDHRFALLGSNIHWRTISYFSQIFAQVQNIMIDTSL</sequence>
<dbReference type="SUPFAM" id="SSF81383">
    <property type="entry name" value="F-box domain"/>
    <property type="match status" value="1"/>
</dbReference>
<dbReference type="PROSITE" id="PS50181">
    <property type="entry name" value="FBOX"/>
    <property type="match status" value="1"/>
</dbReference>
<organism evidence="2 3">
    <name type="scientific">Caenorhabditis angaria</name>
    <dbReference type="NCBI Taxonomy" id="860376"/>
    <lineage>
        <taxon>Eukaryota</taxon>
        <taxon>Metazoa</taxon>
        <taxon>Ecdysozoa</taxon>
        <taxon>Nematoda</taxon>
        <taxon>Chromadorea</taxon>
        <taxon>Rhabditida</taxon>
        <taxon>Rhabditina</taxon>
        <taxon>Rhabditomorpha</taxon>
        <taxon>Rhabditoidea</taxon>
        <taxon>Rhabditidae</taxon>
        <taxon>Peloderinae</taxon>
        <taxon>Caenorhabditis</taxon>
    </lineage>
</organism>
<dbReference type="OrthoDB" id="5842141at2759"/>
<dbReference type="Pfam" id="PF00646">
    <property type="entry name" value="F-box"/>
    <property type="match status" value="1"/>
</dbReference>
<gene>
    <name evidence="2" type="ORF">CAMP_LOCUS5419</name>
</gene>
<comment type="caution">
    <text evidence="2">The sequence shown here is derived from an EMBL/GenBank/DDBJ whole genome shotgun (WGS) entry which is preliminary data.</text>
</comment>
<dbReference type="AlphaFoldDB" id="A0A9P1IGG6"/>
<evidence type="ECO:0000313" key="2">
    <source>
        <dbReference type="EMBL" id="CAI5442782.1"/>
    </source>
</evidence>
<name>A0A9P1IGG6_9PELO</name>
<dbReference type="InterPro" id="IPR032675">
    <property type="entry name" value="LRR_dom_sf"/>
</dbReference>
<evidence type="ECO:0000313" key="3">
    <source>
        <dbReference type="Proteomes" id="UP001152747"/>
    </source>
</evidence>
<protein>
    <recommendedName>
        <fullName evidence="1">F-box domain-containing protein</fullName>
    </recommendedName>
</protein>
<accession>A0A9P1IGG6</accession>
<feature type="domain" description="F-box" evidence="1">
    <location>
        <begin position="32"/>
        <end position="76"/>
    </location>
</feature>
<proteinExistence type="predicted"/>
<dbReference type="InterPro" id="IPR001810">
    <property type="entry name" value="F-box_dom"/>
</dbReference>
<evidence type="ECO:0000259" key="1">
    <source>
        <dbReference type="PROSITE" id="PS50181"/>
    </source>
</evidence>
<dbReference type="SUPFAM" id="SSF52047">
    <property type="entry name" value="RNI-like"/>
    <property type="match status" value="1"/>
</dbReference>